<feature type="compositionally biased region" description="Low complexity" evidence="1">
    <location>
        <begin position="1632"/>
        <end position="1641"/>
    </location>
</feature>
<feature type="transmembrane region" description="Helical" evidence="2">
    <location>
        <begin position="265"/>
        <end position="286"/>
    </location>
</feature>
<keyword evidence="2" id="KW-0472">Membrane</keyword>
<dbReference type="InterPro" id="IPR057352">
    <property type="entry name" value="TPR_TmcB/C"/>
</dbReference>
<name>A0A5A8E6T1_CAFRO</name>
<feature type="compositionally biased region" description="Basic and acidic residues" evidence="1">
    <location>
        <begin position="464"/>
        <end position="486"/>
    </location>
</feature>
<feature type="compositionally biased region" description="Basic and acidic residues" evidence="1">
    <location>
        <begin position="499"/>
        <end position="511"/>
    </location>
</feature>
<feature type="transmembrane region" description="Helical" evidence="2">
    <location>
        <begin position="1341"/>
        <end position="1362"/>
    </location>
</feature>
<feature type="region of interest" description="Disordered" evidence="1">
    <location>
        <begin position="684"/>
        <end position="714"/>
    </location>
</feature>
<dbReference type="PANTHER" id="PTHR31600:SF2">
    <property type="entry name" value="GAMETE ENRICHED GENE 10 PROTEIN-RELATED"/>
    <property type="match status" value="1"/>
</dbReference>
<feature type="transmembrane region" description="Helical" evidence="2">
    <location>
        <begin position="157"/>
        <end position="179"/>
    </location>
</feature>
<dbReference type="PANTHER" id="PTHR31600">
    <property type="entry name" value="TINY MACROCYSTS PROTEIN B-RELATED"/>
    <property type="match status" value="1"/>
</dbReference>
<evidence type="ECO:0000313" key="4">
    <source>
        <dbReference type="EMBL" id="KAA0172824.1"/>
    </source>
</evidence>
<feature type="compositionally biased region" description="Basic and acidic residues" evidence="1">
    <location>
        <begin position="565"/>
        <end position="586"/>
    </location>
</feature>
<feature type="transmembrane region" description="Helical" evidence="2">
    <location>
        <begin position="200"/>
        <end position="223"/>
    </location>
</feature>
<feature type="compositionally biased region" description="Low complexity" evidence="1">
    <location>
        <begin position="433"/>
        <end position="442"/>
    </location>
</feature>
<evidence type="ECO:0000259" key="3">
    <source>
        <dbReference type="Pfam" id="PF25474"/>
    </source>
</evidence>
<feature type="compositionally biased region" description="Polar residues" evidence="1">
    <location>
        <begin position="1672"/>
        <end position="1695"/>
    </location>
</feature>
<feature type="region of interest" description="Disordered" evidence="1">
    <location>
        <begin position="1599"/>
        <end position="1724"/>
    </location>
</feature>
<reference evidence="4 5" key="1">
    <citation type="submission" date="2019-07" db="EMBL/GenBank/DDBJ databases">
        <title>Genomes of Cafeteria roenbergensis.</title>
        <authorList>
            <person name="Fischer M.G."/>
            <person name="Hackl T."/>
            <person name="Roman M."/>
        </authorList>
    </citation>
    <scope>NUCLEOTIDE SEQUENCE [LARGE SCALE GENOMIC DNA]</scope>
    <source>
        <strain evidence="4 5">E4-10P</strain>
    </source>
</reference>
<feature type="domain" description="TmcB/TmcC TPR repeats" evidence="3">
    <location>
        <begin position="951"/>
        <end position="1052"/>
    </location>
</feature>
<keyword evidence="2" id="KW-0812">Transmembrane</keyword>
<feature type="region of interest" description="Disordered" evidence="1">
    <location>
        <begin position="771"/>
        <end position="842"/>
    </location>
</feature>
<feature type="compositionally biased region" description="Low complexity" evidence="1">
    <location>
        <begin position="1696"/>
        <end position="1724"/>
    </location>
</feature>
<dbReference type="EMBL" id="VLTO01000042">
    <property type="protein sequence ID" value="KAA0172824.1"/>
    <property type="molecule type" value="Genomic_DNA"/>
</dbReference>
<feature type="compositionally biased region" description="Low complexity" evidence="1">
    <location>
        <begin position="1460"/>
        <end position="1476"/>
    </location>
</feature>
<feature type="compositionally biased region" description="Gly residues" evidence="1">
    <location>
        <begin position="785"/>
        <end position="798"/>
    </location>
</feature>
<evidence type="ECO:0000313" key="5">
    <source>
        <dbReference type="Proteomes" id="UP000322899"/>
    </source>
</evidence>
<dbReference type="InterPro" id="IPR052994">
    <property type="entry name" value="Tiny_macrocysts_regulators"/>
</dbReference>
<feature type="transmembrane region" description="Helical" evidence="2">
    <location>
        <begin position="104"/>
        <end position="126"/>
    </location>
</feature>
<feature type="region of interest" description="Disordered" evidence="1">
    <location>
        <begin position="1435"/>
        <end position="1504"/>
    </location>
</feature>
<feature type="region of interest" description="Disordered" evidence="1">
    <location>
        <begin position="1747"/>
        <end position="1808"/>
    </location>
</feature>
<dbReference type="Proteomes" id="UP000322899">
    <property type="component" value="Unassembled WGS sequence"/>
</dbReference>
<evidence type="ECO:0000256" key="2">
    <source>
        <dbReference type="SAM" id="Phobius"/>
    </source>
</evidence>
<accession>A0A5A8E6T1</accession>
<proteinExistence type="predicted"/>
<sequence>MAAVQDDLARASEGADLDEMVAQLQAVTSGSVTPLAGDRVRAVIFRLLRLMTEQTKKVTRGQNTLSILLLLTDAVQVAGILTSPELGWSFDFLSWTSVLSVTRLLRIMVVGWAVAFTVWALSLAVMSLALANTGLVVWRVAIGVTGSVWPLRTLRAFVTVALTALYIPLLESASVFMSCDAMVQAYKEEAPECWGASHGALFAVSLVVVLLFVPFALVMQAVYFDDAPTSGNVEAKALARAELLDTMARTLLVYISLFASEQSRLGLTAITAVAYTGLFLLSVRQMPYYILWMTQVRLGKAAISAWLALGGFALAVMRDNSVSEVDVKEVARAWLLGSFGAFAVGWICGWARDRGMRLAAEDATLVALRRQHRHHEQEARRNRARYGAMMEQVGRLPQPKVVIGVETLGGSQRPDQGTVIIPEGAMRPRCKPGAAGAAASASVQQPDDGDVDSGMGSGGGVARPRLDITRPIPEHREDGATSHESEGSAGLQVVSTDAKAIDEEGRAEHRQARAAADATRRERTGPPEAAGASSRQPPGHRKLKSLDSRAGSHQAHEVPVLSRQAESDRAVGHREGRPASDQEAARVTHGATFPHRSDSVADPFTSTGISSAAGRASRDEQSPQVGVHHGIGLPRHANMSSDVQLRARQRGSAVPVEAPKPAAAEGKAVPNTSKQQFLEAVRSSLVPQHSGTRGAGSGEVSGSCASDGASDTGSAVTEGERICMDAVVAASSGELLHALQARMDEERRGIGWALWSLCCCHRDARRARHHAHHSHHSSGHDTSSAGGGAGGGGRGGGTSSRVGATPSALHGAAHRAARPGSVLPSGLDLDRPLRPPPAHGSLSEHAHSFFSAETDVELMVRALLRRPRPRDILVARALLDEALRVYPESVFVRLTYATFLLNWATDGQTLFAITLLADAARLPAPFDLRYVTYAKITKVLDLRRLAQMGRKGAVDSIELIEFRKELRDAETLHAQAVRHLAAWWRALGDKTTDGVNMRGSTVSDRVQSIARISDRAERKYLRLLERHPQARTVARAYGIFLINVRCDVLGAAYVRVSEDVDDNGEDRAGGRVAGSVASGSTMSMNMIAAAEAEMERSSDNGGGAGSVGSSSNLTSSDIVRRRQRALNAREVHRTDLPVVKRTTVGFQLALLALVAAVGVLFVSKWVVFSTLRLSVETMDAAGLRRKLTESSWYAARGMQLMALNGDLAGYTALRKHLLTEMNTLGLKHTFLYYHGKRFPEIDKLWGGDNAVTFRLYNKDLGKLYNQSLTLWDAGNMFVATASRMARLNMSVLAAAASTNPEWRFVIDNAPNAMLNAFELAVRVYEAEDEGTVILQSLIDSVVLGLKLITLLVLGWCVFLPALRSIQRGKADLQVLVRSLPQHFSRHMARRFRHVEKAFGELEQGMTSLDDVDPTSAVYNFLKDVTFLKGIPPESKRHKRRIKVSARDDDEHLVAPTRTGPKASPAAAAKPKRSAVAGRQGAARQESAATPASGHRHGDAGDAGAAEQTAAVGVAAYAAAQGLGADGGYGAPTAPRRGSGVDLVTEADLLEGVHDAEELASLMQQRHEAVTLGMDVEDALKVRLSAGGMSLVARHDDAECDELEEPPGDSPAPASPSSDTEQGERPSAAQEVSGPSDGGSSPQQRASPRSGGATPDAGDVSATALAAEPGSGTDASSDQGFKTPQTEAGPTVSSQLARPAPSAGARGPEPLQGASPAASSGGAVVAEAAAAPTPLLADASRVSGQLALASPASPGRSKLARGLRADGKERPASPSSLSAADDGSDEGSAAQGMSSSRRSRSRLATRHPEVMRLPPASAIAQGTVRFREGVKSGSRFRPCNWLCCSGGRASEGHKLDKSLGVWRDKQLRGLTLRVLGVLSLLVIGQVVEFWLTLHIVNSGSTKPAELNNAGRRRYLARETLNTAREMLINDGEVASLPELAQRLDWNINFYRKVHNGLRRGDEDLGLPGASRRYQALEDLMYGRQESGFEAADIVSLQVPGVTVPSDALAAYGLDPLFRLYTSTMEELHQEFSNSSRPRPGLSQGQLLALPKFSLAFELERGAIGSGMGAAVKIHKSEGLAEMSVLETTQNLLLSLELVFVLMVYAAVHRLIRRTLQTEHRRALDVQQLVPGAIAKRESGFSAWRLAVKRHLTSVGGPDAVGRSRS</sequence>
<feature type="transmembrane region" description="Helical" evidence="2">
    <location>
        <begin position="298"/>
        <end position="318"/>
    </location>
</feature>
<dbReference type="Pfam" id="PF25474">
    <property type="entry name" value="TPR_TmcB"/>
    <property type="match status" value="1"/>
</dbReference>
<protein>
    <recommendedName>
        <fullName evidence="3">TmcB/TmcC TPR repeats domain-containing protein</fullName>
    </recommendedName>
</protein>
<gene>
    <name evidence="4" type="ORF">FNF27_05685</name>
</gene>
<evidence type="ECO:0000256" key="1">
    <source>
        <dbReference type="SAM" id="MobiDB-lite"/>
    </source>
</evidence>
<comment type="caution">
    <text evidence="4">The sequence shown here is derived from an EMBL/GenBank/DDBJ whole genome shotgun (WGS) entry which is preliminary data.</text>
</comment>
<feature type="region of interest" description="Disordered" evidence="1">
    <location>
        <begin position="423"/>
        <end position="625"/>
    </location>
</feature>
<feature type="compositionally biased region" description="Low complexity" evidence="1">
    <location>
        <begin position="1771"/>
        <end position="1795"/>
    </location>
</feature>
<feature type="region of interest" description="Disordered" evidence="1">
    <location>
        <begin position="1092"/>
        <end position="1113"/>
    </location>
</feature>
<keyword evidence="2" id="KW-1133">Transmembrane helix</keyword>
<organism evidence="4 5">
    <name type="scientific">Cafeteria roenbergensis</name>
    <name type="common">Marine flagellate</name>
    <dbReference type="NCBI Taxonomy" id="33653"/>
    <lineage>
        <taxon>Eukaryota</taxon>
        <taxon>Sar</taxon>
        <taxon>Stramenopiles</taxon>
        <taxon>Bigyra</taxon>
        <taxon>Opalozoa</taxon>
        <taxon>Bicosoecida</taxon>
        <taxon>Cafeteriaceae</taxon>
        <taxon>Cafeteria</taxon>
    </lineage>
</organism>
<feature type="transmembrane region" description="Helical" evidence="2">
    <location>
        <begin position="1148"/>
        <end position="1168"/>
    </location>
</feature>